<protein>
    <submittedName>
        <fullName evidence="2">Uncharacterized protein</fullName>
    </submittedName>
</protein>
<name>A0AAD7J5T3_9AGAR</name>
<comment type="caution">
    <text evidence="2">The sequence shown here is derived from an EMBL/GenBank/DDBJ whole genome shotgun (WGS) entry which is preliminary data.</text>
</comment>
<proteinExistence type="predicted"/>
<keyword evidence="3" id="KW-1185">Reference proteome</keyword>
<dbReference type="Proteomes" id="UP001215598">
    <property type="component" value="Unassembled WGS sequence"/>
</dbReference>
<reference evidence="2" key="1">
    <citation type="submission" date="2023-03" db="EMBL/GenBank/DDBJ databases">
        <title>Massive genome expansion in bonnet fungi (Mycena s.s.) driven by repeated elements and novel gene families across ecological guilds.</title>
        <authorList>
            <consortium name="Lawrence Berkeley National Laboratory"/>
            <person name="Harder C.B."/>
            <person name="Miyauchi S."/>
            <person name="Viragh M."/>
            <person name="Kuo A."/>
            <person name="Thoen E."/>
            <person name="Andreopoulos B."/>
            <person name="Lu D."/>
            <person name="Skrede I."/>
            <person name="Drula E."/>
            <person name="Henrissat B."/>
            <person name="Morin E."/>
            <person name="Kohler A."/>
            <person name="Barry K."/>
            <person name="LaButti K."/>
            <person name="Morin E."/>
            <person name="Salamov A."/>
            <person name="Lipzen A."/>
            <person name="Mereny Z."/>
            <person name="Hegedus B."/>
            <person name="Baldrian P."/>
            <person name="Stursova M."/>
            <person name="Weitz H."/>
            <person name="Taylor A."/>
            <person name="Grigoriev I.V."/>
            <person name="Nagy L.G."/>
            <person name="Martin F."/>
            <person name="Kauserud H."/>
        </authorList>
    </citation>
    <scope>NUCLEOTIDE SEQUENCE</scope>
    <source>
        <strain evidence="2">CBHHK182m</strain>
    </source>
</reference>
<evidence type="ECO:0000256" key="1">
    <source>
        <dbReference type="SAM" id="MobiDB-lite"/>
    </source>
</evidence>
<organism evidence="2 3">
    <name type="scientific">Mycena metata</name>
    <dbReference type="NCBI Taxonomy" id="1033252"/>
    <lineage>
        <taxon>Eukaryota</taxon>
        <taxon>Fungi</taxon>
        <taxon>Dikarya</taxon>
        <taxon>Basidiomycota</taxon>
        <taxon>Agaricomycotina</taxon>
        <taxon>Agaricomycetes</taxon>
        <taxon>Agaricomycetidae</taxon>
        <taxon>Agaricales</taxon>
        <taxon>Marasmiineae</taxon>
        <taxon>Mycenaceae</taxon>
        <taxon>Mycena</taxon>
    </lineage>
</organism>
<gene>
    <name evidence="2" type="ORF">B0H16DRAFT_1458261</name>
</gene>
<accession>A0AAD7J5T3</accession>
<feature type="compositionally biased region" description="Basic and acidic residues" evidence="1">
    <location>
        <begin position="112"/>
        <end position="137"/>
    </location>
</feature>
<feature type="region of interest" description="Disordered" evidence="1">
    <location>
        <begin position="99"/>
        <end position="173"/>
    </location>
</feature>
<dbReference type="AlphaFoldDB" id="A0AAD7J5T3"/>
<feature type="region of interest" description="Disordered" evidence="1">
    <location>
        <begin position="275"/>
        <end position="308"/>
    </location>
</feature>
<evidence type="ECO:0000313" key="3">
    <source>
        <dbReference type="Proteomes" id="UP001215598"/>
    </source>
</evidence>
<sequence length="742" mass="80638">MSRRDTPPSWLFREYGDETALFEILYEDEEWVYDSTTTAYSALVLSTGRNPPPFASTLARVDKLLREDDTPASKPPPGTNLELCDHHHERAVLRSTFTRRTSPTLSGGEDEETHRLEETLTAPDHIRDSLGRTRGADKVLSSTDGAKATGAESAEIPVAGGSRGTAPFTTPLDAAIGPNVSPYRIKINRAASATPTDATSGEDGIPNLRTVSNSVESGFDEGLINFGTVNSPDSGGADNAVNPEELMQRYKFLADFTRRGTGGEIEVEVASATPSLTSLVNPGPSAAEEGSNTPTDGPSAARKSTAGVLDNESISQAMQYNREPGRIFISFGRSIEIYNEPLHASVARYHPRYDPLVDHDPLTQYGAVDHVMPGKTVAETMVLRDVLLRLGTPHRKWYWDTLEQAVQSFVKIKLTKYDLMTYGEKEKGAVVHYCLNHVNLEQLAHRVNTGQGLDTLSSVDSTRSSVRSDYGREYPEYELAKLLSRPDYGALAQDQAIKDAFIDEHRVEAKDIRSTYYKIDKTRSAGRRPSAKEIPLDAGFSAAHDPNDLETAQVPPSNEVEGAEFAASNKPTLRWAAVPPSLSAAYTGSVSVLPGIGKMPTTWAIPGSKTDVADIVPQISTARFAPGSSVREVQNAEAARKIAAGYSVVEPTENQPSDPNAAIAASLSHAAPYGAYRTATVGPRTNLTNLTTEGTECPRPEEDHRLSVQRVEQRTLFRETMEELAEVAVTPAEILVELVEFL</sequence>
<evidence type="ECO:0000313" key="2">
    <source>
        <dbReference type="EMBL" id="KAJ7756265.1"/>
    </source>
</evidence>
<dbReference type="EMBL" id="JARKIB010000047">
    <property type="protein sequence ID" value="KAJ7756265.1"/>
    <property type="molecule type" value="Genomic_DNA"/>
</dbReference>